<dbReference type="PANTHER" id="PTHR32552">
    <property type="entry name" value="FERRICHROME IRON RECEPTOR-RELATED"/>
    <property type="match status" value="1"/>
</dbReference>
<feature type="compositionally biased region" description="Polar residues" evidence="11">
    <location>
        <begin position="11"/>
        <end position="21"/>
    </location>
</feature>
<dbReference type="OrthoDB" id="175000at2"/>
<dbReference type="GO" id="GO:0009279">
    <property type="term" value="C:cell outer membrane"/>
    <property type="evidence" value="ECO:0007669"/>
    <property type="project" value="UniProtKB-SubCell"/>
</dbReference>
<proteinExistence type="predicted"/>
<feature type="region of interest" description="Disordered" evidence="11">
    <location>
        <begin position="1"/>
        <end position="22"/>
    </location>
</feature>
<dbReference type="EMBL" id="SDHX01000001">
    <property type="protein sequence ID" value="RXK54546.1"/>
    <property type="molecule type" value="Genomic_DNA"/>
</dbReference>
<feature type="domain" description="TonB-dependent receptor plug" evidence="13">
    <location>
        <begin position="110"/>
        <end position="230"/>
    </location>
</feature>
<evidence type="ECO:0000256" key="8">
    <source>
        <dbReference type="ARBA" id="ARBA00023077"/>
    </source>
</evidence>
<dbReference type="Pfam" id="PF07715">
    <property type="entry name" value="Plug"/>
    <property type="match status" value="1"/>
</dbReference>
<feature type="region of interest" description="Disordered" evidence="11">
    <location>
        <begin position="46"/>
        <end position="75"/>
    </location>
</feature>
<sequence>MRTSVRPFTDPNPTMTPQSKPNLDRVRRYLTPLLALSVALPAFAQVANNPQPPPPAEQKPVPVTQTPAANAGAGDKGVLELSPFVVTTSKDQGYFAENTLAGSRLNSNLADLAASITVVTKQQLDDTASLDINDVFRYEAGTEGSSTYTPQVTDRGTLKDTVGGYSFGNNGDTTTNSQSNRVRGLAAPDASINYHPSNSRVPFDSYNIQSVEISRGPNSLLFGLGSPSGIVNQSSAQAVINRNSNTLSLRTDHLGSARASFALNRSLIEDKLAIYVAGLYNDQQFERKPSYDLTKRQFGAITFRPFPKTVIRAFAENFDNKSNRPNFITPRDMVTPWLKAGRPSYDPVTRTIKFMDATSYPKVFNQPWTGANMQTRTAGEVIGPIYFDTRSPGSVATIVAANGQRLTGAALLTNSLSPYYLPAGLAFDTGNTNTLERFDNGTQIDYITRSIGFFAPAHTNPATATPTNGSWLAGDQRFLTTDRNWTSSTTGIAPVLEQNGTIYTYASYQAPGVTDPSIYDWTTHNLNQPNFGLLKAGNYNIEIEQQIGDNLFLSAGWYRQQIDAAENYILSQLQGNTLQVDTNINKLDGTPNPYYGLAFVPLGLGGGVDTFFSPETNDSTRLMAAYNLDFSKNAGWTKWFGRHRLLGLAAQHDVRRNRERWRLTYTDGDVEGKLRYTRNLTLDGQSHWNSTAIRKAYYAASPGDPQATVTQSLGFYGNPGWETPYVSQVRVFNIAENAWKNVTTSERISFADNGSANFQREVSSWTLATQSYLWNDRLVLTLGMRNDQYRARNTTGGTLNALDGTVIAPALTANQIYPYKNGEANYDLVMNRWNVWDELEGDTKTVGAAFRPLTGWNRIENSANNGNILSDFLRGLTLYYNQSDNFNPPPGKQTDYFKRQLPKPTGDGKDGGFGFNLFDNKLVARVNWFQTENQNERTSAAGTLLTRLAYSDTTTGYAWASAVQRLRVGMAAGRTIADITADPDWNSDNVAAGGIDVSDAANQQKIYDTLKLPLNYYSGIQLAATQQSIAKGVEVQLTYNPTRNWTMKFTGTKTKSTYTDVAPQYDDWLAERLPVWQSLTASDIPDFIASNGREWSLKNFWTGYGFHSSALKENLNGQTSPQAYHQQVVESEVALAKALEGAVSPNQRIYRASFLTNYNITEGRFKGFAVGGAQRWESKAAVGYYGKAANPLLPTVINASDITRPVYLDNGNFYTDLWASYTRRIFNDKVRMKVQLNVNNVMEDGGLRPVAVNWDGKPWGFRIIDPRQFILTTTFDF</sequence>
<keyword evidence="9" id="KW-0472">Membrane</keyword>
<keyword evidence="10" id="KW-0998">Cell outer membrane</keyword>
<keyword evidence="4" id="KW-0410">Iron transport</keyword>
<evidence type="ECO:0000256" key="6">
    <source>
        <dbReference type="ARBA" id="ARBA00023004"/>
    </source>
</evidence>
<dbReference type="Gene3D" id="2.40.170.20">
    <property type="entry name" value="TonB-dependent receptor, beta-barrel domain"/>
    <property type="match status" value="1"/>
</dbReference>
<evidence type="ECO:0000256" key="10">
    <source>
        <dbReference type="ARBA" id="ARBA00023237"/>
    </source>
</evidence>
<keyword evidence="8" id="KW-0798">TonB box</keyword>
<dbReference type="InterPro" id="IPR012910">
    <property type="entry name" value="Plug_dom"/>
</dbReference>
<evidence type="ECO:0000313" key="15">
    <source>
        <dbReference type="Proteomes" id="UP000290218"/>
    </source>
</evidence>
<evidence type="ECO:0000256" key="9">
    <source>
        <dbReference type="ARBA" id="ARBA00023136"/>
    </source>
</evidence>
<evidence type="ECO:0000256" key="12">
    <source>
        <dbReference type="SAM" id="SignalP"/>
    </source>
</evidence>
<organism evidence="14 15">
    <name type="scientific">Oleiharenicola lentus</name>
    <dbReference type="NCBI Taxonomy" id="2508720"/>
    <lineage>
        <taxon>Bacteria</taxon>
        <taxon>Pseudomonadati</taxon>
        <taxon>Verrucomicrobiota</taxon>
        <taxon>Opitutia</taxon>
        <taxon>Opitutales</taxon>
        <taxon>Opitutaceae</taxon>
        <taxon>Oleiharenicola</taxon>
    </lineage>
</organism>
<keyword evidence="2" id="KW-0813">Transport</keyword>
<dbReference type="PANTHER" id="PTHR32552:SF81">
    <property type="entry name" value="TONB-DEPENDENT OUTER MEMBRANE RECEPTOR"/>
    <property type="match status" value="1"/>
</dbReference>
<dbReference type="SUPFAM" id="SSF56935">
    <property type="entry name" value="Porins"/>
    <property type="match status" value="2"/>
</dbReference>
<evidence type="ECO:0000256" key="1">
    <source>
        <dbReference type="ARBA" id="ARBA00004571"/>
    </source>
</evidence>
<evidence type="ECO:0000256" key="7">
    <source>
        <dbReference type="ARBA" id="ARBA00023065"/>
    </source>
</evidence>
<comment type="subcellular location">
    <subcellularLocation>
        <location evidence="1">Cell outer membrane</location>
        <topology evidence="1">Multi-pass membrane protein</topology>
    </subcellularLocation>
</comment>
<keyword evidence="6" id="KW-0408">Iron</keyword>
<feature type="signal peptide" evidence="12">
    <location>
        <begin position="1"/>
        <end position="44"/>
    </location>
</feature>
<evidence type="ECO:0000256" key="4">
    <source>
        <dbReference type="ARBA" id="ARBA00022496"/>
    </source>
</evidence>
<dbReference type="GO" id="GO:0006826">
    <property type="term" value="P:iron ion transport"/>
    <property type="evidence" value="ECO:0007669"/>
    <property type="project" value="UniProtKB-KW"/>
</dbReference>
<reference evidence="14 15" key="1">
    <citation type="submission" date="2019-01" db="EMBL/GenBank/DDBJ databases">
        <title>Lacunisphaera sp. strain TWA-58.</title>
        <authorList>
            <person name="Chen W.-M."/>
        </authorList>
    </citation>
    <scope>NUCLEOTIDE SEQUENCE [LARGE SCALE GENOMIC DNA]</scope>
    <source>
        <strain evidence="14 15">TWA-58</strain>
    </source>
</reference>
<accession>A0A4Q1C6X4</accession>
<keyword evidence="15" id="KW-1185">Reference proteome</keyword>
<name>A0A4Q1C6X4_9BACT</name>
<keyword evidence="12" id="KW-0732">Signal</keyword>
<dbReference type="Gene3D" id="2.170.130.10">
    <property type="entry name" value="TonB-dependent receptor, plug domain"/>
    <property type="match status" value="1"/>
</dbReference>
<dbReference type="InterPro" id="IPR039426">
    <property type="entry name" value="TonB-dep_rcpt-like"/>
</dbReference>
<comment type="caution">
    <text evidence="14">The sequence shown here is derived from an EMBL/GenBank/DDBJ whole genome shotgun (WGS) entry which is preliminary data.</text>
</comment>
<dbReference type="InterPro" id="IPR037066">
    <property type="entry name" value="Plug_dom_sf"/>
</dbReference>
<feature type="chain" id="PRO_5020850297" description="TonB-dependent receptor plug domain-containing protein" evidence="12">
    <location>
        <begin position="45"/>
        <end position="1277"/>
    </location>
</feature>
<keyword evidence="7" id="KW-0406">Ion transport</keyword>
<evidence type="ECO:0000313" key="14">
    <source>
        <dbReference type="EMBL" id="RXK54546.1"/>
    </source>
</evidence>
<dbReference type="Proteomes" id="UP000290218">
    <property type="component" value="Unassembled WGS sequence"/>
</dbReference>
<evidence type="ECO:0000256" key="5">
    <source>
        <dbReference type="ARBA" id="ARBA00022692"/>
    </source>
</evidence>
<protein>
    <recommendedName>
        <fullName evidence="13">TonB-dependent receptor plug domain-containing protein</fullName>
    </recommendedName>
</protein>
<evidence type="ECO:0000256" key="2">
    <source>
        <dbReference type="ARBA" id="ARBA00022448"/>
    </source>
</evidence>
<dbReference type="InterPro" id="IPR036942">
    <property type="entry name" value="Beta-barrel_TonB_sf"/>
</dbReference>
<evidence type="ECO:0000256" key="3">
    <source>
        <dbReference type="ARBA" id="ARBA00022452"/>
    </source>
</evidence>
<keyword evidence="5" id="KW-0812">Transmembrane</keyword>
<keyword evidence="3" id="KW-1134">Transmembrane beta strand</keyword>
<evidence type="ECO:0000259" key="13">
    <source>
        <dbReference type="Pfam" id="PF07715"/>
    </source>
</evidence>
<evidence type="ECO:0000256" key="11">
    <source>
        <dbReference type="SAM" id="MobiDB-lite"/>
    </source>
</evidence>
<dbReference type="AlphaFoldDB" id="A0A4Q1C6X4"/>
<gene>
    <name evidence="14" type="ORF">ESB00_01195</name>
</gene>